<organism evidence="2">
    <name type="scientific">Phaeomonas parva</name>
    <dbReference type="NCBI Taxonomy" id="124430"/>
    <lineage>
        <taxon>Eukaryota</taxon>
        <taxon>Sar</taxon>
        <taxon>Stramenopiles</taxon>
        <taxon>Ochrophyta</taxon>
        <taxon>Pinguiophyceae</taxon>
        <taxon>Pinguiochrysidales</taxon>
        <taxon>Pinguiochrysidaceae</taxon>
        <taxon>Phaeomonas</taxon>
    </lineage>
</organism>
<dbReference type="EMBL" id="HBGJ01012289">
    <property type="protein sequence ID" value="CAD9249355.1"/>
    <property type="molecule type" value="Transcribed_RNA"/>
</dbReference>
<proteinExistence type="predicted"/>
<evidence type="ECO:0000256" key="1">
    <source>
        <dbReference type="SAM" id="Phobius"/>
    </source>
</evidence>
<accession>A0A7S1XP70</accession>
<keyword evidence="1" id="KW-0472">Membrane</keyword>
<keyword evidence="1" id="KW-1133">Transmembrane helix</keyword>
<feature type="transmembrane region" description="Helical" evidence="1">
    <location>
        <begin position="89"/>
        <end position="110"/>
    </location>
</feature>
<protein>
    <submittedName>
        <fullName evidence="2">Uncharacterized protein</fullName>
    </submittedName>
</protein>
<reference evidence="2" key="1">
    <citation type="submission" date="2021-01" db="EMBL/GenBank/DDBJ databases">
        <authorList>
            <person name="Corre E."/>
            <person name="Pelletier E."/>
            <person name="Niang G."/>
            <person name="Scheremetjew M."/>
            <person name="Finn R."/>
            <person name="Kale V."/>
            <person name="Holt S."/>
            <person name="Cochrane G."/>
            <person name="Meng A."/>
            <person name="Brown T."/>
            <person name="Cohen L."/>
        </authorList>
    </citation>
    <scope>NUCLEOTIDE SEQUENCE</scope>
    <source>
        <strain evidence="2">CCMP2877</strain>
    </source>
</reference>
<gene>
    <name evidence="2" type="ORF">PPAR1163_LOCUS7715</name>
</gene>
<name>A0A7S1XP70_9STRA</name>
<dbReference type="AlphaFoldDB" id="A0A7S1XP70"/>
<keyword evidence="1" id="KW-0812">Transmembrane</keyword>
<sequence>MDASLKGTSAPPSVEASIYEYPLEQWEDIAGSKLKFRHQVSALQGLACIWWKYQGPRATFPGDGAAPAGAAASLWRSPGPEGHRARLRAQAYVGAAVALAFTATAGLLGLRRLRSALRLAA</sequence>
<evidence type="ECO:0000313" key="2">
    <source>
        <dbReference type="EMBL" id="CAD9249355.1"/>
    </source>
</evidence>